<keyword evidence="10" id="KW-1185">Reference proteome</keyword>
<keyword evidence="5" id="KW-0238">DNA-binding</keyword>
<dbReference type="Gene3D" id="1.10.20.10">
    <property type="entry name" value="Histone, subunit A"/>
    <property type="match status" value="1"/>
</dbReference>
<evidence type="ECO:0000313" key="10">
    <source>
        <dbReference type="Proteomes" id="UP001148786"/>
    </source>
</evidence>
<keyword evidence="7" id="KW-0544">Nucleosome core</keyword>
<evidence type="ECO:0000256" key="7">
    <source>
        <dbReference type="ARBA" id="ARBA00023269"/>
    </source>
</evidence>
<dbReference type="SUPFAM" id="SSF47113">
    <property type="entry name" value="Histone-fold"/>
    <property type="match status" value="1"/>
</dbReference>
<dbReference type="PANTHER" id="PTHR11426">
    <property type="entry name" value="HISTONE H3"/>
    <property type="match status" value="1"/>
</dbReference>
<proteinExistence type="inferred from homology"/>
<feature type="domain" description="Core Histone H2A/H2B/H3" evidence="8">
    <location>
        <begin position="246"/>
        <end position="333"/>
    </location>
</feature>
<evidence type="ECO:0000256" key="6">
    <source>
        <dbReference type="ARBA" id="ARBA00023242"/>
    </source>
</evidence>
<keyword evidence="4" id="KW-0158">Chromosome</keyword>
<evidence type="ECO:0000256" key="2">
    <source>
        <dbReference type="ARBA" id="ARBA00004286"/>
    </source>
</evidence>
<comment type="caution">
    <text evidence="9">The sequence shown here is derived from an EMBL/GenBank/DDBJ whole genome shotgun (WGS) entry which is preliminary data.</text>
</comment>
<evidence type="ECO:0000313" key="9">
    <source>
        <dbReference type="EMBL" id="KAJ3505521.1"/>
    </source>
</evidence>
<dbReference type="GO" id="GO:0030527">
    <property type="term" value="F:structural constituent of chromatin"/>
    <property type="evidence" value="ECO:0007669"/>
    <property type="project" value="InterPro"/>
</dbReference>
<evidence type="ECO:0000256" key="1">
    <source>
        <dbReference type="ARBA" id="ARBA00004123"/>
    </source>
</evidence>
<dbReference type="GO" id="GO:0005634">
    <property type="term" value="C:nucleus"/>
    <property type="evidence" value="ECO:0007669"/>
    <property type="project" value="UniProtKB-SubCell"/>
</dbReference>
<dbReference type="CDD" id="cd22911">
    <property type="entry name" value="HFD_H3"/>
    <property type="match status" value="1"/>
</dbReference>
<dbReference type="GO" id="GO:0000786">
    <property type="term" value="C:nucleosome"/>
    <property type="evidence" value="ECO:0007669"/>
    <property type="project" value="UniProtKB-KW"/>
</dbReference>
<comment type="similarity">
    <text evidence="3">Belongs to the histone H3 family.</text>
</comment>
<dbReference type="PROSITE" id="PS00959">
    <property type="entry name" value="HISTONE_H3_2"/>
    <property type="match status" value="1"/>
</dbReference>
<evidence type="ECO:0000259" key="8">
    <source>
        <dbReference type="Pfam" id="PF00125"/>
    </source>
</evidence>
<organism evidence="9 10">
    <name type="scientific">Agrocybe chaxingu</name>
    <dbReference type="NCBI Taxonomy" id="84603"/>
    <lineage>
        <taxon>Eukaryota</taxon>
        <taxon>Fungi</taxon>
        <taxon>Dikarya</taxon>
        <taxon>Basidiomycota</taxon>
        <taxon>Agaricomycotina</taxon>
        <taxon>Agaricomycetes</taxon>
        <taxon>Agaricomycetidae</taxon>
        <taxon>Agaricales</taxon>
        <taxon>Agaricineae</taxon>
        <taxon>Strophariaceae</taxon>
        <taxon>Agrocybe</taxon>
    </lineage>
</organism>
<dbReference type="InterPro" id="IPR000164">
    <property type="entry name" value="Histone_H3/CENP-A"/>
</dbReference>
<evidence type="ECO:0000256" key="5">
    <source>
        <dbReference type="ARBA" id="ARBA00023125"/>
    </source>
</evidence>
<sequence>MSSVSAEEYRPPDKLQIPIASIQVCLNSLQVRGGEGTKLNVQTLVQKTTWTSPAFVYNRLIGGAAGTLFMGHEKADSSCDRDAQIAPRAADHSNALSYLLQPNGTYEADRTKIHGRRACPVPRRSRSPLKSSLPYAGKINRHPGFHGQMGVKTVSSGSRAMKSVQVVSVAHSRAFVPYVPAAMRHTPPWRRKVDPCLFTFPHFLTDPFLHLLPFVSLFIEFMSDRYLFQTYSQPQANPNKPHRFRPGVVALREIRRYQHTTELLIRKLPFQRLVREIAQDFKADVRFQSSAILALQEASEAYLVTLFEDTNLAAIHAKRVTIMVRDMVLARRLRRETVSSLEFDSGGAYAQ</sequence>
<evidence type="ECO:0000256" key="3">
    <source>
        <dbReference type="ARBA" id="ARBA00010343"/>
    </source>
</evidence>
<dbReference type="FunFam" id="1.10.20.10:FF:000085">
    <property type="entry name" value="Histone H3.2"/>
    <property type="match status" value="1"/>
</dbReference>
<name>A0A9W8MTS0_9AGAR</name>
<dbReference type="GO" id="GO:0046982">
    <property type="term" value="F:protein heterodimerization activity"/>
    <property type="evidence" value="ECO:0007669"/>
    <property type="project" value="InterPro"/>
</dbReference>
<dbReference type="InterPro" id="IPR007125">
    <property type="entry name" value="H2A/H2B/H3"/>
</dbReference>
<reference evidence="9" key="1">
    <citation type="submission" date="2022-07" db="EMBL/GenBank/DDBJ databases">
        <title>Genome Sequence of Agrocybe chaxingu.</title>
        <authorList>
            <person name="Buettner E."/>
        </authorList>
    </citation>
    <scope>NUCLEOTIDE SEQUENCE</scope>
    <source>
        <strain evidence="9">MP-N11</strain>
    </source>
</reference>
<dbReference type="InterPro" id="IPR009072">
    <property type="entry name" value="Histone-fold"/>
</dbReference>
<dbReference type="PRINTS" id="PR00622">
    <property type="entry name" value="HISTONEH3"/>
</dbReference>
<gene>
    <name evidence="9" type="ORF">NLJ89_g7370</name>
</gene>
<dbReference type="Pfam" id="PF00125">
    <property type="entry name" value="Histone"/>
    <property type="match status" value="1"/>
</dbReference>
<dbReference type="Proteomes" id="UP001148786">
    <property type="component" value="Unassembled WGS sequence"/>
</dbReference>
<dbReference type="SMART" id="SM00428">
    <property type="entry name" value="H3"/>
    <property type="match status" value="1"/>
</dbReference>
<accession>A0A9W8MTS0</accession>
<keyword evidence="6" id="KW-0539">Nucleus</keyword>
<dbReference type="AlphaFoldDB" id="A0A9W8MTS0"/>
<protein>
    <recommendedName>
        <fullName evidence="8">Core Histone H2A/H2B/H3 domain-containing protein</fullName>
    </recommendedName>
</protein>
<evidence type="ECO:0000256" key="4">
    <source>
        <dbReference type="ARBA" id="ARBA00022454"/>
    </source>
</evidence>
<dbReference type="GO" id="GO:0003677">
    <property type="term" value="F:DNA binding"/>
    <property type="evidence" value="ECO:0007669"/>
    <property type="project" value="UniProtKB-KW"/>
</dbReference>
<comment type="subcellular location">
    <subcellularLocation>
        <location evidence="2">Chromosome</location>
    </subcellularLocation>
    <subcellularLocation>
        <location evidence="1">Nucleus</location>
    </subcellularLocation>
</comment>
<dbReference type="EMBL" id="JANKHO010000873">
    <property type="protein sequence ID" value="KAJ3505521.1"/>
    <property type="molecule type" value="Genomic_DNA"/>
</dbReference>